<comment type="caution">
    <text evidence="2">The sequence shown here is derived from an EMBL/GenBank/DDBJ whole genome shotgun (WGS) entry which is preliminary data.</text>
</comment>
<gene>
    <name evidence="2" type="ORF">PJF56_01675</name>
</gene>
<evidence type="ECO:0000313" key="2">
    <source>
        <dbReference type="EMBL" id="MDJ1177563.1"/>
    </source>
</evidence>
<dbReference type="InterPro" id="IPR007804">
    <property type="entry name" value="GvpG"/>
</dbReference>
<dbReference type="Pfam" id="PF05120">
    <property type="entry name" value="GvpG"/>
    <property type="match status" value="1"/>
</dbReference>
<organism evidence="2 3">
    <name type="scientific">Roseofilum halophilum BLCC-M91</name>
    <dbReference type="NCBI Taxonomy" id="3022259"/>
    <lineage>
        <taxon>Bacteria</taxon>
        <taxon>Bacillati</taxon>
        <taxon>Cyanobacteriota</taxon>
        <taxon>Cyanophyceae</taxon>
        <taxon>Desertifilales</taxon>
        <taxon>Desertifilaceae</taxon>
        <taxon>Roseofilum</taxon>
        <taxon>Roseofilum halophilum</taxon>
    </lineage>
</organism>
<sequence length="80" mass="9150">MIIKLLTLPVLGPIEGMLWIGEQVLEHANAELNDKEDLNKKLLTLQLAFDMGDISEEEFEEQEEALLLAIQELEDENNEE</sequence>
<reference evidence="2 3" key="1">
    <citation type="submission" date="2023-01" db="EMBL/GenBank/DDBJ databases">
        <title>Novel diversity within Roseofilum (Cyanobacteria; Desertifilaceae) from marine benthic mats with descriptions of four novel species.</title>
        <authorList>
            <person name="Wang Y."/>
            <person name="Berthold D.E."/>
            <person name="Hu J."/>
            <person name="Lefler F.W."/>
            <person name="Laughinghouse H.D. IV."/>
        </authorList>
    </citation>
    <scope>NUCLEOTIDE SEQUENCE [LARGE SCALE GENOMIC DNA]</scope>
    <source>
        <strain evidence="2 3">BLCC-M91</strain>
    </source>
</reference>
<accession>A0ABT7BH09</accession>
<dbReference type="EMBL" id="JAQPOK010000012">
    <property type="protein sequence ID" value="MDJ1177563.1"/>
    <property type="molecule type" value="Genomic_DNA"/>
</dbReference>
<protein>
    <submittedName>
        <fullName evidence="2">Gas vesicle protein GvpG</fullName>
    </submittedName>
</protein>
<proteinExistence type="predicted"/>
<evidence type="ECO:0000256" key="1">
    <source>
        <dbReference type="SAM" id="Coils"/>
    </source>
</evidence>
<feature type="coiled-coil region" evidence="1">
    <location>
        <begin position="25"/>
        <end position="79"/>
    </location>
</feature>
<evidence type="ECO:0000313" key="3">
    <source>
        <dbReference type="Proteomes" id="UP001231370"/>
    </source>
</evidence>
<dbReference type="RefSeq" id="WP_283760893.1">
    <property type="nucleotide sequence ID" value="NZ_JAQPOK010000012.1"/>
</dbReference>
<keyword evidence="1" id="KW-0175">Coiled coil</keyword>
<dbReference type="Proteomes" id="UP001231370">
    <property type="component" value="Unassembled WGS sequence"/>
</dbReference>
<name>A0ABT7BH09_9CYAN</name>
<keyword evidence="3" id="KW-1185">Reference proteome</keyword>